<keyword evidence="9" id="KW-1185">Reference proteome</keyword>
<evidence type="ECO:0000256" key="7">
    <source>
        <dbReference type="SAM" id="Phobius"/>
    </source>
</evidence>
<keyword evidence="3" id="KW-1003">Cell membrane</keyword>
<evidence type="ECO:0000256" key="2">
    <source>
        <dbReference type="ARBA" id="ARBA00008806"/>
    </source>
</evidence>
<evidence type="ECO:0000256" key="1">
    <source>
        <dbReference type="ARBA" id="ARBA00004651"/>
    </source>
</evidence>
<dbReference type="KEGG" id="abas:ACPOL_7232"/>
<keyword evidence="6 7" id="KW-0472">Membrane</keyword>
<evidence type="ECO:0000256" key="4">
    <source>
        <dbReference type="ARBA" id="ARBA00022692"/>
    </source>
</evidence>
<dbReference type="Gene3D" id="3.40.50.300">
    <property type="entry name" value="P-loop containing nucleotide triphosphate hydrolases"/>
    <property type="match status" value="1"/>
</dbReference>
<evidence type="ECO:0000256" key="5">
    <source>
        <dbReference type="ARBA" id="ARBA00022989"/>
    </source>
</evidence>
<feature type="transmembrane region" description="Helical" evidence="7">
    <location>
        <begin position="98"/>
        <end position="117"/>
    </location>
</feature>
<dbReference type="InterPro" id="IPR051539">
    <property type="entry name" value="T4SS-coupling_protein"/>
</dbReference>
<dbReference type="AlphaFoldDB" id="A0A2Z5GAZ9"/>
<dbReference type="Proteomes" id="UP000253606">
    <property type="component" value="Plasmid pACPOL3"/>
</dbReference>
<name>A0A2Z5GAZ9_9BACT</name>
<comment type="subcellular location">
    <subcellularLocation>
        <location evidence="1">Cell membrane</location>
        <topology evidence="1">Multi-pass membrane protein</topology>
    </subcellularLocation>
</comment>
<organism evidence="8 9">
    <name type="scientific">Acidisarcina polymorpha</name>
    <dbReference type="NCBI Taxonomy" id="2211140"/>
    <lineage>
        <taxon>Bacteria</taxon>
        <taxon>Pseudomonadati</taxon>
        <taxon>Acidobacteriota</taxon>
        <taxon>Terriglobia</taxon>
        <taxon>Terriglobales</taxon>
        <taxon>Acidobacteriaceae</taxon>
        <taxon>Acidisarcina</taxon>
    </lineage>
</organism>
<dbReference type="RefSeq" id="WP_114211554.1">
    <property type="nucleotide sequence ID" value="NZ_CP030844.1"/>
</dbReference>
<dbReference type="EMBL" id="CP030844">
    <property type="protein sequence ID" value="AXC16422.1"/>
    <property type="molecule type" value="Genomic_DNA"/>
</dbReference>
<dbReference type="GO" id="GO:0005886">
    <property type="term" value="C:plasma membrane"/>
    <property type="evidence" value="ECO:0007669"/>
    <property type="project" value="UniProtKB-SubCell"/>
</dbReference>
<comment type="similarity">
    <text evidence="2">Belongs to the VirD4/TraG family.</text>
</comment>
<evidence type="ECO:0000313" key="9">
    <source>
        <dbReference type="Proteomes" id="UP000253606"/>
    </source>
</evidence>
<dbReference type="OrthoDB" id="9759295at2"/>
<dbReference type="SUPFAM" id="SSF52540">
    <property type="entry name" value="P-loop containing nucleoside triphosphate hydrolases"/>
    <property type="match status" value="1"/>
</dbReference>
<protein>
    <submittedName>
        <fullName evidence="8">IncP-type DNA transfer coupling protein TraG</fullName>
    </submittedName>
</protein>
<dbReference type="Pfam" id="PF02534">
    <property type="entry name" value="T4SS-DNA_transf"/>
    <property type="match status" value="1"/>
</dbReference>
<geneLocation type="plasmid" evidence="9">
    <name>pacpol3</name>
</geneLocation>
<sequence length="669" mass="74987">MSKTRQAPPGYVLPSRPRWQGGINLSSLFGALLAFATVAWAATEWLAFTLGNPLEMGQPLGWHQGIGIFPPYAGLVLWKKYAGSRFIGSVVRREIWEAFGITFVGGIFAAYLGYWVLSLLRDRRSTDSLQNIHGSAAWATQDDIKKLGLFDAQDGVYIGGWRNPKTNQVHYLIHSGAEPVLLFAPSRSGKGVSAIIPTLCQWRQSVFVYDLKGENWDKTSGFRAAIGQRVLKFAPTLPAESCCYNPLSEIRWETDYEISDVQTIANAVVRHGNDETMYKHFEDAAVDLVSAGIVHLGYLYRNLETPREVTLPDVLALYSSPGEDFKSVLTTMQNTIHMPGGKTNPRLRWLDLNGRLTYTHPFVGKAVQRQLNRADREASSIQSSVVTPMTIYDDPIVMKTVSHSDFQIRDLVYGEKPMSLYFKVPQPDRDRLRPLVRLMLQLIFNRLMEQLDSNRKHLLLMLDEFPELKKIPNLASAMSLMAGYKIKPYLIAQTLTQIVEEYGPNESITDNCYIKAAFQTDNLQTCKNLSELSGNMTVEKETVNYSGARTDFYLKHIFRSVEQVSRPLITVDEIRRIKPPQKASNDPNSKITAPGDMLIFINGVAPIYGVQSLYFLNDTLLARTQLSPPVFQTAEDRSRPFKPVESPGVNIKSIVAAATAALPIQQEAT</sequence>
<keyword evidence="5 7" id="KW-1133">Transmembrane helix</keyword>
<accession>A0A2Z5GAZ9</accession>
<dbReference type="CDD" id="cd01127">
    <property type="entry name" value="TrwB_TraG_TraD_VirD4"/>
    <property type="match status" value="2"/>
</dbReference>
<keyword evidence="8" id="KW-0614">Plasmid</keyword>
<dbReference type="InterPro" id="IPR027417">
    <property type="entry name" value="P-loop_NTPase"/>
</dbReference>
<feature type="transmembrane region" description="Helical" evidence="7">
    <location>
        <begin position="62"/>
        <end position="78"/>
    </location>
</feature>
<dbReference type="PANTHER" id="PTHR37937">
    <property type="entry name" value="CONJUGATIVE TRANSFER: DNA TRANSPORT"/>
    <property type="match status" value="1"/>
</dbReference>
<dbReference type="InterPro" id="IPR003688">
    <property type="entry name" value="TraG/VirD4"/>
</dbReference>
<reference evidence="8 9" key="1">
    <citation type="journal article" date="2018" name="Front. Microbiol.">
        <title>Hydrolytic Capabilities as a Key to Environmental Success: Chitinolytic and Cellulolytic Acidobacteria From Acidic Sub-arctic Soils and Boreal Peatlands.</title>
        <authorList>
            <person name="Belova S.E."/>
            <person name="Ravin N.V."/>
            <person name="Pankratov T.A."/>
            <person name="Rakitin A.L."/>
            <person name="Ivanova A.A."/>
            <person name="Beletsky A.V."/>
            <person name="Mardanov A.V."/>
            <person name="Sinninghe Damste J.S."/>
            <person name="Dedysh S.N."/>
        </authorList>
    </citation>
    <scope>NUCLEOTIDE SEQUENCE [LARGE SCALE GENOMIC DNA]</scope>
    <source>
        <strain evidence="8 9">SBC82</strain>
        <plasmid evidence="9">pacpol3</plasmid>
    </source>
</reference>
<evidence type="ECO:0000313" key="8">
    <source>
        <dbReference type="EMBL" id="AXC16422.1"/>
    </source>
</evidence>
<gene>
    <name evidence="8" type="ORF">ACPOL_7232</name>
</gene>
<proteinExistence type="inferred from homology"/>
<feature type="transmembrane region" description="Helical" evidence="7">
    <location>
        <begin position="21"/>
        <end position="42"/>
    </location>
</feature>
<dbReference type="PANTHER" id="PTHR37937:SF1">
    <property type="entry name" value="CONJUGATIVE TRANSFER: DNA TRANSPORT"/>
    <property type="match status" value="1"/>
</dbReference>
<evidence type="ECO:0000256" key="6">
    <source>
        <dbReference type="ARBA" id="ARBA00023136"/>
    </source>
</evidence>
<keyword evidence="4 7" id="KW-0812">Transmembrane</keyword>
<evidence type="ECO:0000256" key="3">
    <source>
        <dbReference type="ARBA" id="ARBA00022475"/>
    </source>
</evidence>